<protein>
    <recommendedName>
        <fullName evidence="3">Essential protein Yae1 N-terminal domain-containing protein</fullName>
    </recommendedName>
</protein>
<dbReference type="AlphaFoldDB" id="A0A6A6BIB8"/>
<evidence type="ECO:0000256" key="1">
    <source>
        <dbReference type="ARBA" id="ARBA00038090"/>
    </source>
</evidence>
<organism evidence="4 5">
    <name type="scientific">Aplosporella prunicola CBS 121167</name>
    <dbReference type="NCBI Taxonomy" id="1176127"/>
    <lineage>
        <taxon>Eukaryota</taxon>
        <taxon>Fungi</taxon>
        <taxon>Dikarya</taxon>
        <taxon>Ascomycota</taxon>
        <taxon>Pezizomycotina</taxon>
        <taxon>Dothideomycetes</taxon>
        <taxon>Dothideomycetes incertae sedis</taxon>
        <taxon>Botryosphaeriales</taxon>
        <taxon>Aplosporellaceae</taxon>
        <taxon>Aplosporella</taxon>
    </lineage>
</organism>
<feature type="domain" description="Essential protein Yae1 N-terminal" evidence="3">
    <location>
        <begin position="19"/>
        <end position="57"/>
    </location>
</feature>
<dbReference type="RefSeq" id="XP_033398299.1">
    <property type="nucleotide sequence ID" value="XM_033536106.1"/>
</dbReference>
<feature type="region of interest" description="Disordered" evidence="2">
    <location>
        <begin position="115"/>
        <end position="134"/>
    </location>
</feature>
<dbReference type="GeneID" id="54293602"/>
<evidence type="ECO:0000256" key="2">
    <source>
        <dbReference type="SAM" id="MobiDB-lite"/>
    </source>
</evidence>
<dbReference type="EMBL" id="ML995484">
    <property type="protein sequence ID" value="KAF2142587.1"/>
    <property type="molecule type" value="Genomic_DNA"/>
</dbReference>
<proteinExistence type="inferred from homology"/>
<evidence type="ECO:0000313" key="5">
    <source>
        <dbReference type="Proteomes" id="UP000799438"/>
    </source>
</evidence>
<dbReference type="PANTHER" id="PTHR28532:SF1">
    <property type="entry name" value="ORAL CANCER OVEREXPRESSED 1"/>
    <property type="match status" value="1"/>
</dbReference>
<name>A0A6A6BIB8_9PEZI</name>
<gene>
    <name evidence="4" type="ORF">K452DRAFT_206003</name>
</gene>
<sequence>DTDPFDALLSLEDEYYTEGHALGVRDGARAGQIEGRVFGLEKGFEKFVALGAQHGRAAVWGARLPSAAFGAETEPAPATAIEIKADVEAEAARLPPLKRNPRLARHIATLHALTEPASLPTQNTEDGVSEVEDRARRAAAKARLIENIAQE</sequence>
<dbReference type="OrthoDB" id="48036at2759"/>
<comment type="similarity">
    <text evidence="1">Belongs to the LTO1 family.</text>
</comment>
<dbReference type="InterPro" id="IPR052436">
    <property type="entry name" value="LTO1_adapter"/>
</dbReference>
<feature type="non-terminal residue" evidence="4">
    <location>
        <position position="151"/>
    </location>
</feature>
<feature type="non-terminal residue" evidence="4">
    <location>
        <position position="1"/>
    </location>
</feature>
<dbReference type="Pfam" id="PF09811">
    <property type="entry name" value="Yae1_N"/>
    <property type="match status" value="1"/>
</dbReference>
<dbReference type="InterPro" id="IPR019191">
    <property type="entry name" value="Essential_protein_Yae1_N"/>
</dbReference>
<evidence type="ECO:0000259" key="3">
    <source>
        <dbReference type="Pfam" id="PF09811"/>
    </source>
</evidence>
<dbReference type="Proteomes" id="UP000799438">
    <property type="component" value="Unassembled WGS sequence"/>
</dbReference>
<reference evidence="4" key="1">
    <citation type="journal article" date="2020" name="Stud. Mycol.">
        <title>101 Dothideomycetes genomes: a test case for predicting lifestyles and emergence of pathogens.</title>
        <authorList>
            <person name="Haridas S."/>
            <person name="Albert R."/>
            <person name="Binder M."/>
            <person name="Bloem J."/>
            <person name="Labutti K."/>
            <person name="Salamov A."/>
            <person name="Andreopoulos B."/>
            <person name="Baker S."/>
            <person name="Barry K."/>
            <person name="Bills G."/>
            <person name="Bluhm B."/>
            <person name="Cannon C."/>
            <person name="Castanera R."/>
            <person name="Culley D."/>
            <person name="Daum C."/>
            <person name="Ezra D."/>
            <person name="Gonzalez J."/>
            <person name="Henrissat B."/>
            <person name="Kuo A."/>
            <person name="Liang C."/>
            <person name="Lipzen A."/>
            <person name="Lutzoni F."/>
            <person name="Magnuson J."/>
            <person name="Mondo S."/>
            <person name="Nolan M."/>
            <person name="Ohm R."/>
            <person name="Pangilinan J."/>
            <person name="Park H.-J."/>
            <person name="Ramirez L."/>
            <person name="Alfaro M."/>
            <person name="Sun H."/>
            <person name="Tritt A."/>
            <person name="Yoshinaga Y."/>
            <person name="Zwiers L.-H."/>
            <person name="Turgeon B."/>
            <person name="Goodwin S."/>
            <person name="Spatafora J."/>
            <person name="Crous P."/>
            <person name="Grigoriev I."/>
        </authorList>
    </citation>
    <scope>NUCLEOTIDE SEQUENCE</scope>
    <source>
        <strain evidence="4">CBS 121167</strain>
    </source>
</reference>
<dbReference type="PANTHER" id="PTHR28532">
    <property type="entry name" value="GEO13458P1"/>
    <property type="match status" value="1"/>
</dbReference>
<evidence type="ECO:0000313" key="4">
    <source>
        <dbReference type="EMBL" id="KAF2142587.1"/>
    </source>
</evidence>
<accession>A0A6A6BIB8</accession>
<keyword evidence="5" id="KW-1185">Reference proteome</keyword>